<evidence type="ECO:0008006" key="4">
    <source>
        <dbReference type="Google" id="ProtNLM"/>
    </source>
</evidence>
<feature type="transmembrane region" description="Helical" evidence="1">
    <location>
        <begin position="12"/>
        <end position="33"/>
    </location>
</feature>
<comment type="caution">
    <text evidence="2">The sequence shown here is derived from an EMBL/GenBank/DDBJ whole genome shotgun (WGS) entry which is preliminary data.</text>
</comment>
<dbReference type="Proteomes" id="UP000075578">
    <property type="component" value="Unassembled WGS sequence"/>
</dbReference>
<sequence length="151" mass="17406">MESVLICLGTTFIGYVLGTVWHELAHIFIAYLVRLELTDVSIHFTKGYTEEIRLDWDTKKYDKNVAKKLIITGVAPWSILILIPIGAYCLYHGILNLNFSMMTDGVLLSIMVLSALIPTEVDRKIVLEVYRWYRKNGKPKELKIMLNEEDK</sequence>
<name>A0A150IJZ1_9EURY</name>
<keyword evidence="1" id="KW-1133">Transmembrane helix</keyword>
<keyword evidence="1" id="KW-0812">Transmembrane</keyword>
<evidence type="ECO:0000313" key="2">
    <source>
        <dbReference type="EMBL" id="KYC45277.1"/>
    </source>
</evidence>
<proteinExistence type="predicted"/>
<reference evidence="2 3" key="1">
    <citation type="journal article" date="2016" name="ISME J.">
        <title>Chasing the elusive Euryarchaeota class WSA2: genomes reveal a uniquely fastidious methyl-reducing methanogen.</title>
        <authorList>
            <person name="Nobu M.K."/>
            <person name="Narihiro T."/>
            <person name="Kuroda K."/>
            <person name="Mei R."/>
            <person name="Liu W.T."/>
        </authorList>
    </citation>
    <scope>NUCLEOTIDE SEQUENCE [LARGE SCALE GENOMIC DNA]</scope>
    <source>
        <strain evidence="2">U1lsi0528_Bin089</strain>
    </source>
</reference>
<keyword evidence="1" id="KW-0472">Membrane</keyword>
<gene>
    <name evidence="2" type="ORF">AMQ74_01906</name>
</gene>
<dbReference type="AlphaFoldDB" id="A0A150IJZ1"/>
<protein>
    <recommendedName>
        <fullName evidence="4">Peptidase family M50</fullName>
    </recommendedName>
</protein>
<organism evidence="2 3">
    <name type="scientific">Candidatus Methanofastidiosum methylothiophilum</name>
    <dbReference type="NCBI Taxonomy" id="1705564"/>
    <lineage>
        <taxon>Archaea</taxon>
        <taxon>Methanobacteriati</taxon>
        <taxon>Methanobacteriota</taxon>
        <taxon>Stenosarchaea group</taxon>
        <taxon>Candidatus Methanofastidiosia</taxon>
        <taxon>Candidatus Methanofastidiosales</taxon>
        <taxon>Candidatus Methanofastidiosaceae</taxon>
        <taxon>Candidatus Methanofastidiosum</taxon>
    </lineage>
</organism>
<evidence type="ECO:0000256" key="1">
    <source>
        <dbReference type="SAM" id="Phobius"/>
    </source>
</evidence>
<dbReference type="EMBL" id="LNGD01000245">
    <property type="protein sequence ID" value="KYC45277.1"/>
    <property type="molecule type" value="Genomic_DNA"/>
</dbReference>
<accession>A0A150IJZ1</accession>
<feature type="transmembrane region" description="Helical" evidence="1">
    <location>
        <begin position="69"/>
        <end position="93"/>
    </location>
</feature>
<evidence type="ECO:0000313" key="3">
    <source>
        <dbReference type="Proteomes" id="UP000075578"/>
    </source>
</evidence>